<dbReference type="InterPro" id="IPR029903">
    <property type="entry name" value="RmlD-like-bd"/>
</dbReference>
<name>A0ABU0JQT1_9HYPH</name>
<dbReference type="GO" id="GO:0008831">
    <property type="term" value="F:dTDP-4-dehydrorhamnose reductase activity"/>
    <property type="evidence" value="ECO:0007669"/>
    <property type="project" value="UniProtKB-EC"/>
</dbReference>
<accession>A0ABU0JQT1</accession>
<evidence type="ECO:0000259" key="7">
    <source>
        <dbReference type="Pfam" id="PF04321"/>
    </source>
</evidence>
<dbReference type="InterPro" id="IPR005913">
    <property type="entry name" value="dTDP_dehydrorham_reduct"/>
</dbReference>
<evidence type="ECO:0000256" key="5">
    <source>
        <dbReference type="ARBA" id="ARBA00048200"/>
    </source>
</evidence>
<reference evidence="8 9" key="1">
    <citation type="submission" date="2023-07" db="EMBL/GenBank/DDBJ databases">
        <title>Genomic Encyclopedia of Type Strains, Phase IV (KMG-IV): sequencing the most valuable type-strain genomes for metagenomic binning, comparative biology and taxonomic classification.</title>
        <authorList>
            <person name="Goeker M."/>
        </authorList>
    </citation>
    <scope>NUCLEOTIDE SEQUENCE [LARGE SCALE GENOMIC DNA]</scope>
    <source>
        <strain evidence="8 9">DSM 19619</strain>
    </source>
</reference>
<dbReference type="SUPFAM" id="SSF51735">
    <property type="entry name" value="NAD(P)-binding Rossmann-fold domains"/>
    <property type="match status" value="1"/>
</dbReference>
<gene>
    <name evidence="8" type="ORF">QO011_008537</name>
</gene>
<dbReference type="EMBL" id="JAUSVX010000048">
    <property type="protein sequence ID" value="MDQ0475487.1"/>
    <property type="molecule type" value="Genomic_DNA"/>
</dbReference>
<evidence type="ECO:0000256" key="1">
    <source>
        <dbReference type="ARBA" id="ARBA00004781"/>
    </source>
</evidence>
<organism evidence="8 9">
    <name type="scientific">Labrys wisconsinensis</name>
    <dbReference type="NCBI Taxonomy" id="425677"/>
    <lineage>
        <taxon>Bacteria</taxon>
        <taxon>Pseudomonadati</taxon>
        <taxon>Pseudomonadota</taxon>
        <taxon>Alphaproteobacteria</taxon>
        <taxon>Hyphomicrobiales</taxon>
        <taxon>Xanthobacteraceae</taxon>
        <taxon>Labrys</taxon>
    </lineage>
</organism>
<proteinExistence type="inferred from homology"/>
<comment type="cofactor">
    <cofactor evidence="6">
        <name>Mg(2+)</name>
        <dbReference type="ChEBI" id="CHEBI:18420"/>
    </cofactor>
    <text evidence="6">Binds 1 Mg(2+) ion per monomer.</text>
</comment>
<comment type="caution">
    <text evidence="8">The sequence shown here is derived from an EMBL/GenBank/DDBJ whole genome shotgun (WGS) entry which is preliminary data.</text>
</comment>
<dbReference type="PANTHER" id="PTHR10491:SF4">
    <property type="entry name" value="METHIONINE ADENOSYLTRANSFERASE 2 SUBUNIT BETA"/>
    <property type="match status" value="1"/>
</dbReference>
<keyword evidence="9" id="KW-1185">Reference proteome</keyword>
<evidence type="ECO:0000256" key="3">
    <source>
        <dbReference type="ARBA" id="ARBA00012929"/>
    </source>
</evidence>
<keyword evidence="6" id="KW-0521">NADP</keyword>
<dbReference type="Pfam" id="PF04321">
    <property type="entry name" value="RmlD_sub_bind"/>
    <property type="match status" value="1"/>
</dbReference>
<keyword evidence="6 8" id="KW-0560">Oxidoreductase</keyword>
<feature type="domain" description="RmlD-like substrate binding" evidence="7">
    <location>
        <begin position="3"/>
        <end position="290"/>
    </location>
</feature>
<dbReference type="Gene3D" id="3.40.50.720">
    <property type="entry name" value="NAD(P)-binding Rossmann-like Domain"/>
    <property type="match status" value="1"/>
</dbReference>
<comment type="function">
    <text evidence="6">Catalyzes the reduction of dTDP-6-deoxy-L-lyxo-4-hexulose to yield dTDP-L-rhamnose.</text>
</comment>
<dbReference type="Proteomes" id="UP001242480">
    <property type="component" value="Unassembled WGS sequence"/>
</dbReference>
<comment type="similarity">
    <text evidence="2 6">Belongs to the dTDP-4-dehydrorhamnose reductase family.</text>
</comment>
<evidence type="ECO:0000256" key="2">
    <source>
        <dbReference type="ARBA" id="ARBA00010944"/>
    </source>
</evidence>
<comment type="catalytic activity">
    <reaction evidence="5 6">
        <text>dTDP-beta-L-rhamnose + NADP(+) = dTDP-4-dehydro-beta-L-rhamnose + NADPH + H(+)</text>
        <dbReference type="Rhea" id="RHEA:21796"/>
        <dbReference type="ChEBI" id="CHEBI:15378"/>
        <dbReference type="ChEBI" id="CHEBI:57510"/>
        <dbReference type="ChEBI" id="CHEBI:57783"/>
        <dbReference type="ChEBI" id="CHEBI:58349"/>
        <dbReference type="ChEBI" id="CHEBI:62830"/>
        <dbReference type="EC" id="1.1.1.133"/>
    </reaction>
</comment>
<evidence type="ECO:0000313" key="8">
    <source>
        <dbReference type="EMBL" id="MDQ0475487.1"/>
    </source>
</evidence>
<evidence type="ECO:0000313" key="9">
    <source>
        <dbReference type="Proteomes" id="UP001242480"/>
    </source>
</evidence>
<evidence type="ECO:0000256" key="6">
    <source>
        <dbReference type="RuleBase" id="RU364082"/>
    </source>
</evidence>
<dbReference type="PANTHER" id="PTHR10491">
    <property type="entry name" value="DTDP-4-DEHYDRORHAMNOSE REDUCTASE"/>
    <property type="match status" value="1"/>
</dbReference>
<sequence length="299" mass="31509">MIDILVTGGAGQVGLELQRLAWPEGVRLHAPDRATFDLTDPGSVAALFASRSFAAVINPAAYTAVDKAQGEVAAAFLVNAQGPALLAEASARAGIPLVQVSTDYVFDGTKADPYVETDPVGPLGVYGASKLAGELAVRSGNPRSVVLRTAWVVSARRANFLKTMLRLAAERPALRVVDDQRGCPTSAADIARALETITLRLIEDRDAPTGLYHFVNAGEASWCGLARAVLARSAARGGPHVPVEAIATADYPTPARRPANSRLATAKIRRDFAITPRPWQDAIHDIVDELVPATPLPGA</sequence>
<dbReference type="InterPro" id="IPR036291">
    <property type="entry name" value="NAD(P)-bd_dom_sf"/>
</dbReference>
<protein>
    <recommendedName>
        <fullName evidence="4 6">dTDP-4-dehydrorhamnose reductase</fullName>
        <ecNumber evidence="3 6">1.1.1.133</ecNumber>
    </recommendedName>
</protein>
<comment type="pathway">
    <text evidence="1 6">Carbohydrate biosynthesis; dTDP-L-rhamnose biosynthesis.</text>
</comment>
<dbReference type="Gene3D" id="3.90.25.10">
    <property type="entry name" value="UDP-galactose 4-epimerase, domain 1"/>
    <property type="match status" value="1"/>
</dbReference>
<dbReference type="EC" id="1.1.1.133" evidence="3 6"/>
<dbReference type="CDD" id="cd05254">
    <property type="entry name" value="dTDP_HR_like_SDR_e"/>
    <property type="match status" value="1"/>
</dbReference>
<dbReference type="NCBIfam" id="TIGR01214">
    <property type="entry name" value="rmlD"/>
    <property type="match status" value="1"/>
</dbReference>
<evidence type="ECO:0000256" key="4">
    <source>
        <dbReference type="ARBA" id="ARBA00017099"/>
    </source>
</evidence>